<sequence>MVESRRIDSADRLYRVVAASLLSSLKIDLTDLLAPTSPFLPVFLYPKVRQASGSSRRPLLSSRLTFLDQRLNTKRGFIDIEAAAPALFNTARAVRNHAYNAVIGEIGEIETAPIGSKFRC</sequence>
<accession>R9P861</accession>
<dbReference type="GeneID" id="24110422"/>
<keyword evidence="2" id="KW-1185">Reference proteome</keyword>
<gene>
    <name evidence="1" type="ORF">PHSY_005142</name>
</gene>
<proteinExistence type="predicted"/>
<evidence type="ECO:0000313" key="1">
    <source>
        <dbReference type="EMBL" id="GAC97556.1"/>
    </source>
</evidence>
<name>R9P861_PSEHS</name>
<dbReference type="HOGENOM" id="CLU_2050667_0_0_1"/>
<dbReference type="EMBL" id="DF238810">
    <property type="protein sequence ID" value="GAC97556.1"/>
    <property type="molecule type" value="Genomic_DNA"/>
</dbReference>
<dbReference type="AlphaFoldDB" id="R9P861"/>
<dbReference type="Proteomes" id="UP000014071">
    <property type="component" value="Unassembled WGS sequence"/>
</dbReference>
<dbReference type="RefSeq" id="XP_012191143.1">
    <property type="nucleotide sequence ID" value="XM_012335753.1"/>
</dbReference>
<evidence type="ECO:0000313" key="2">
    <source>
        <dbReference type="Proteomes" id="UP000014071"/>
    </source>
</evidence>
<organism evidence="1 2">
    <name type="scientific">Pseudozyma hubeiensis (strain SY62)</name>
    <name type="common">Yeast</name>
    <dbReference type="NCBI Taxonomy" id="1305764"/>
    <lineage>
        <taxon>Eukaryota</taxon>
        <taxon>Fungi</taxon>
        <taxon>Dikarya</taxon>
        <taxon>Basidiomycota</taxon>
        <taxon>Ustilaginomycotina</taxon>
        <taxon>Ustilaginomycetes</taxon>
        <taxon>Ustilaginales</taxon>
        <taxon>Ustilaginaceae</taxon>
        <taxon>Pseudozyma</taxon>
    </lineage>
</organism>
<reference evidence="2" key="1">
    <citation type="journal article" date="2013" name="Genome Announc.">
        <title>Draft genome sequence of the basidiomycetous yeast-like fungus Pseudozyma hubeiensis SY62, which produces an abundant amount of the biosurfactant mannosylerythritol lipids.</title>
        <authorList>
            <person name="Konishi M."/>
            <person name="Hatada Y."/>
            <person name="Horiuchi J."/>
        </authorList>
    </citation>
    <scope>NUCLEOTIDE SEQUENCE [LARGE SCALE GENOMIC DNA]</scope>
    <source>
        <strain evidence="2">SY62</strain>
    </source>
</reference>
<protein>
    <submittedName>
        <fullName evidence="1">Uncharacterized protein</fullName>
    </submittedName>
</protein>